<dbReference type="SUPFAM" id="SSF48452">
    <property type="entry name" value="TPR-like"/>
    <property type="match status" value="1"/>
</dbReference>
<feature type="repeat" description="PPR" evidence="2">
    <location>
        <begin position="484"/>
        <end position="518"/>
    </location>
</feature>
<feature type="repeat" description="PPR" evidence="2">
    <location>
        <begin position="184"/>
        <end position="218"/>
    </location>
</feature>
<dbReference type="GO" id="GO:0009451">
    <property type="term" value="P:RNA modification"/>
    <property type="evidence" value="ECO:0007669"/>
    <property type="project" value="InterPro"/>
</dbReference>
<sequence length="708" mass="78906">MAHNKILSPSSCPPRLLRPHTVKQIPAAGLLLLTCRVWSTRKQKQTMVMVVRSSDGVCRNSTLELLVGRWPLTLLTPLNLSDNTNPFSKILQLCKSGELSGALQLLKSIDPGEISAKPVLYASLLQTCTKVLAFNHGLQIHAHVIKSGLEFDRFVGNSLLTLYFKLGTDFPETRKVFDGLFVKDVISWTSMISGYVRVGKPMNSLELFWKMLAYGVEPNAFTLSAVIKACSELGDLKLGRIFHGVVLGRGFDSNYVIASALIDMHGRNCALDDARQLFDELLEPDAICWTSIISALTRNDFFDEALRFFYSMQRDHGMCPDGFTFGTVLTACGNLGRLKQGKEVHAKVITTGFCGNVVVESSLVDMYGKCGSVGESQRIFDRMPIKNSVSWSALLGGYCQNGDFKSVIQIFRKMEKVDLYCFGTILRTCAGLAAVRQGKEVHCQYIRKGGWRDVIVESALVDLYAKCGCIEYAQTIFDQMPVRNLITWNSMIGGFAQNGRGEEALRIFNQMVKEGIKPDYISFIGILFACSHRGLVDEGREYFISMTKDYGIKVGIEHYSCMVDLLGRAGLLEEAEILIETSDFRDDSSLWAALLGACTTCTNYEIAERIAKRVMELEPDYHLSYVLLANVYKAVGRWNDALRIRRLMKDRGVNKMPGKSWIETKNNLGSSFDFENSLVPGESNFLDVEELQMARYLPKASIGLGPLG</sequence>
<dbReference type="FunFam" id="1.25.40.10:FF:000073">
    <property type="entry name" value="Pentatricopeptide repeat-containing protein chloroplastic"/>
    <property type="match status" value="1"/>
</dbReference>
<evidence type="ECO:0000256" key="1">
    <source>
        <dbReference type="ARBA" id="ARBA00022737"/>
    </source>
</evidence>
<dbReference type="Gene3D" id="1.25.40.10">
    <property type="entry name" value="Tetratricopeptide repeat domain"/>
    <property type="match status" value="5"/>
</dbReference>
<gene>
    <name evidence="3" type="ORF">VITISV_031420</name>
</gene>
<dbReference type="Pfam" id="PF01535">
    <property type="entry name" value="PPR"/>
    <property type="match status" value="5"/>
</dbReference>
<dbReference type="InterPro" id="IPR046960">
    <property type="entry name" value="PPR_At4g14850-like_plant"/>
</dbReference>
<dbReference type="PROSITE" id="PS51375">
    <property type="entry name" value="PPR"/>
    <property type="match status" value="4"/>
</dbReference>
<dbReference type="PANTHER" id="PTHR47926">
    <property type="entry name" value="PENTATRICOPEPTIDE REPEAT-CONTAINING PROTEIN"/>
    <property type="match status" value="1"/>
</dbReference>
<dbReference type="GO" id="GO:0003723">
    <property type="term" value="F:RNA binding"/>
    <property type="evidence" value="ECO:0007669"/>
    <property type="project" value="InterPro"/>
</dbReference>
<dbReference type="Pfam" id="PF20431">
    <property type="entry name" value="E_motif"/>
    <property type="match status" value="1"/>
</dbReference>
<dbReference type="FunFam" id="1.25.40.10:FF:001388">
    <property type="entry name" value="Pentatricopeptide repeat-containing protein"/>
    <property type="match status" value="1"/>
</dbReference>
<dbReference type="NCBIfam" id="TIGR00756">
    <property type="entry name" value="PPR"/>
    <property type="match status" value="4"/>
</dbReference>
<keyword evidence="1" id="KW-0677">Repeat</keyword>
<name>A5AI35_VITVI</name>
<dbReference type="PANTHER" id="PTHR47926:SF525">
    <property type="entry name" value="EMB2261"/>
    <property type="match status" value="1"/>
</dbReference>
<evidence type="ECO:0000256" key="2">
    <source>
        <dbReference type="PROSITE-ProRule" id="PRU00708"/>
    </source>
</evidence>
<dbReference type="EMBL" id="AM427259">
    <property type="protein sequence ID" value="CAN75707.1"/>
    <property type="molecule type" value="Genomic_DNA"/>
</dbReference>
<dbReference type="AlphaFoldDB" id="A5AI35"/>
<dbReference type="InterPro" id="IPR011990">
    <property type="entry name" value="TPR-like_helical_dom_sf"/>
</dbReference>
<dbReference type="InterPro" id="IPR002885">
    <property type="entry name" value="PPR_rpt"/>
</dbReference>
<dbReference type="InterPro" id="IPR046848">
    <property type="entry name" value="E_motif"/>
</dbReference>
<proteinExistence type="predicted"/>
<accession>A5AI35</accession>
<feature type="repeat" description="PPR" evidence="2">
    <location>
        <begin position="387"/>
        <end position="421"/>
    </location>
</feature>
<feature type="repeat" description="PPR" evidence="2">
    <location>
        <begin position="285"/>
        <end position="320"/>
    </location>
</feature>
<dbReference type="ExpressionAtlas" id="A5AI35">
    <property type="expression patterns" value="baseline and differential"/>
</dbReference>
<protein>
    <recommendedName>
        <fullName evidence="4">Pentatricopeptide repeat-containing protein</fullName>
    </recommendedName>
</protein>
<evidence type="ECO:0008006" key="4">
    <source>
        <dbReference type="Google" id="ProtNLM"/>
    </source>
</evidence>
<dbReference type="Pfam" id="PF13041">
    <property type="entry name" value="PPR_2"/>
    <property type="match status" value="2"/>
</dbReference>
<dbReference type="FunFam" id="1.25.40.10:FF:002584">
    <property type="entry name" value="Pentatricopeptide repeat-containing protein"/>
    <property type="match status" value="1"/>
</dbReference>
<reference evidence="3" key="1">
    <citation type="journal article" date="2007" name="PLoS ONE">
        <title>The first genome sequence of an elite grapevine cultivar (Pinot noir Vitis vinifera L.): coping with a highly heterozygous genome.</title>
        <authorList>
            <person name="Velasco R."/>
            <person name="Zharkikh A."/>
            <person name="Troggio M."/>
            <person name="Cartwright D.A."/>
            <person name="Cestaro A."/>
            <person name="Pruss D."/>
            <person name="Pindo M."/>
            <person name="FitzGerald L.M."/>
            <person name="Vezzulli S."/>
            <person name="Reid J."/>
            <person name="Malacarne G."/>
            <person name="Iliev D."/>
            <person name="Coppola G."/>
            <person name="Wardell B."/>
            <person name="Micheletti D."/>
            <person name="Macalma T."/>
            <person name="Facci M."/>
            <person name="Mitchell J.T."/>
            <person name="Perazzolli M."/>
            <person name="Eldredge G."/>
            <person name="Gatto P."/>
            <person name="Oyzerski R."/>
            <person name="Moretto M."/>
            <person name="Gutin N."/>
            <person name="Stefanini M."/>
            <person name="Chen Y."/>
            <person name="Segala C."/>
            <person name="Davenport C."/>
            <person name="Dematte L."/>
            <person name="Mraz A."/>
            <person name="Battilana J."/>
            <person name="Stormo K."/>
            <person name="Costa F."/>
            <person name="Tao Q."/>
            <person name="Si-Ammour A."/>
            <person name="Harkins T."/>
            <person name="Lackey A."/>
            <person name="Perbost C."/>
            <person name="Taillon B."/>
            <person name="Stella A."/>
            <person name="Solovyev V."/>
            <person name="Fawcett J.A."/>
            <person name="Sterck L."/>
            <person name="Vandepoele K."/>
            <person name="Grando S.M."/>
            <person name="Toppo S."/>
            <person name="Moser C."/>
            <person name="Lanchbury J."/>
            <person name="Bogden R."/>
            <person name="Skolnick M."/>
            <person name="Sgaramella V."/>
            <person name="Bhatnagar S.K."/>
            <person name="Fontana P."/>
            <person name="Gutin A."/>
            <person name="Van de Peer Y."/>
            <person name="Salamini F."/>
            <person name="Viola R."/>
        </authorList>
    </citation>
    <scope>NUCLEOTIDE SEQUENCE</scope>
</reference>
<dbReference type="FunFam" id="1.25.40.10:FF:001093">
    <property type="entry name" value="Pentatricopeptide repeat-containing protein At2g34400"/>
    <property type="match status" value="1"/>
</dbReference>
<organism evidence="3">
    <name type="scientific">Vitis vinifera</name>
    <name type="common">Grape</name>
    <dbReference type="NCBI Taxonomy" id="29760"/>
    <lineage>
        <taxon>Eukaryota</taxon>
        <taxon>Viridiplantae</taxon>
        <taxon>Streptophyta</taxon>
        <taxon>Embryophyta</taxon>
        <taxon>Tracheophyta</taxon>
        <taxon>Spermatophyta</taxon>
        <taxon>Magnoliopsida</taxon>
        <taxon>eudicotyledons</taxon>
        <taxon>Gunneridae</taxon>
        <taxon>Pentapetalae</taxon>
        <taxon>rosids</taxon>
        <taxon>Vitales</taxon>
        <taxon>Vitaceae</taxon>
        <taxon>Viteae</taxon>
        <taxon>Vitis</taxon>
    </lineage>
</organism>
<evidence type="ECO:0000313" key="3">
    <source>
        <dbReference type="EMBL" id="CAN75707.1"/>
    </source>
</evidence>